<evidence type="ECO:0000313" key="2">
    <source>
        <dbReference type="Proteomes" id="UP000627464"/>
    </source>
</evidence>
<keyword evidence="2" id="KW-1185">Reference proteome</keyword>
<organism evidence="1 2">
    <name type="scientific">Hafnia psychrotolerans</name>
    <dbReference type="NCBI Taxonomy" id="1477018"/>
    <lineage>
        <taxon>Bacteria</taxon>
        <taxon>Pseudomonadati</taxon>
        <taxon>Pseudomonadota</taxon>
        <taxon>Gammaproteobacteria</taxon>
        <taxon>Enterobacterales</taxon>
        <taxon>Hafniaceae</taxon>
        <taxon>Hafnia</taxon>
    </lineage>
</organism>
<name>A0ABQ1G841_9GAMM</name>
<reference evidence="2" key="1">
    <citation type="journal article" date="2019" name="Int. J. Syst. Evol. Microbiol.">
        <title>The Global Catalogue of Microorganisms (GCM) 10K type strain sequencing project: providing services to taxonomists for standard genome sequencing and annotation.</title>
        <authorList>
            <consortium name="The Broad Institute Genomics Platform"/>
            <consortium name="The Broad Institute Genome Sequencing Center for Infectious Disease"/>
            <person name="Wu L."/>
            <person name="Ma J."/>
        </authorList>
    </citation>
    <scope>NUCLEOTIDE SEQUENCE [LARGE SCALE GENOMIC DNA]</scope>
    <source>
        <strain evidence="2">CGMCC 1.12806</strain>
    </source>
</reference>
<proteinExistence type="predicted"/>
<protein>
    <submittedName>
        <fullName evidence="1">Uncharacterized protein</fullName>
    </submittedName>
</protein>
<comment type="caution">
    <text evidence="1">The sequence shown here is derived from an EMBL/GenBank/DDBJ whole genome shotgun (WGS) entry which is preliminary data.</text>
</comment>
<evidence type="ECO:0000313" key="1">
    <source>
        <dbReference type="EMBL" id="GGA38599.1"/>
    </source>
</evidence>
<accession>A0ABQ1G841</accession>
<gene>
    <name evidence="1" type="ORF">GCM10011328_11810</name>
</gene>
<dbReference type="EMBL" id="BMFZ01000003">
    <property type="protein sequence ID" value="GGA38599.1"/>
    <property type="molecule type" value="Genomic_DNA"/>
</dbReference>
<sequence length="82" mass="9062">MTKVLVEAFGLLLDASVSKSTRPSNGAFTTITSLVVPKTKQSTEIFTGWRQDTGVYFSSNDGCSGDYFLIDETPTEYHFVTR</sequence>
<dbReference type="Proteomes" id="UP000627464">
    <property type="component" value="Unassembled WGS sequence"/>
</dbReference>